<accession>A0A4Y2A4P5</accession>
<keyword evidence="3" id="KW-1185">Reference proteome</keyword>
<gene>
    <name evidence="2" type="ORF">AVEN_76455_1</name>
</gene>
<feature type="region of interest" description="Disordered" evidence="1">
    <location>
        <begin position="1"/>
        <end position="20"/>
    </location>
</feature>
<reference evidence="2 3" key="1">
    <citation type="journal article" date="2019" name="Sci. Rep.">
        <title>Orb-weaving spider Araneus ventricosus genome elucidates the spidroin gene catalogue.</title>
        <authorList>
            <person name="Kono N."/>
            <person name="Nakamura H."/>
            <person name="Ohtoshi R."/>
            <person name="Moran D.A.P."/>
            <person name="Shinohara A."/>
            <person name="Yoshida Y."/>
            <person name="Fujiwara M."/>
            <person name="Mori M."/>
            <person name="Tomita M."/>
            <person name="Arakawa K."/>
        </authorList>
    </citation>
    <scope>NUCLEOTIDE SEQUENCE [LARGE SCALE GENOMIC DNA]</scope>
</reference>
<proteinExistence type="predicted"/>
<comment type="caution">
    <text evidence="2">The sequence shown here is derived from an EMBL/GenBank/DDBJ whole genome shotgun (WGS) entry which is preliminary data.</text>
</comment>
<dbReference type="AlphaFoldDB" id="A0A4Y2A4P5"/>
<feature type="non-terminal residue" evidence="2">
    <location>
        <position position="20"/>
    </location>
</feature>
<evidence type="ECO:0000313" key="3">
    <source>
        <dbReference type="Proteomes" id="UP000499080"/>
    </source>
</evidence>
<dbReference type="EMBL" id="BGPR01155227">
    <property type="protein sequence ID" value="GBL74507.1"/>
    <property type="molecule type" value="Genomic_DNA"/>
</dbReference>
<evidence type="ECO:0000313" key="2">
    <source>
        <dbReference type="EMBL" id="GBL74507.1"/>
    </source>
</evidence>
<name>A0A4Y2A4P5_ARAVE</name>
<evidence type="ECO:0000256" key="1">
    <source>
        <dbReference type="SAM" id="MobiDB-lite"/>
    </source>
</evidence>
<dbReference type="Proteomes" id="UP000499080">
    <property type="component" value="Unassembled WGS sequence"/>
</dbReference>
<organism evidence="2 3">
    <name type="scientific">Araneus ventricosus</name>
    <name type="common">Orbweaver spider</name>
    <name type="synonym">Epeira ventricosa</name>
    <dbReference type="NCBI Taxonomy" id="182803"/>
    <lineage>
        <taxon>Eukaryota</taxon>
        <taxon>Metazoa</taxon>
        <taxon>Ecdysozoa</taxon>
        <taxon>Arthropoda</taxon>
        <taxon>Chelicerata</taxon>
        <taxon>Arachnida</taxon>
        <taxon>Araneae</taxon>
        <taxon>Araneomorphae</taxon>
        <taxon>Entelegynae</taxon>
        <taxon>Araneoidea</taxon>
        <taxon>Araneidae</taxon>
        <taxon>Araneus</taxon>
    </lineage>
</organism>
<sequence length="20" mass="2146">MEDGDQDEGAHNDLLSGTIE</sequence>
<protein>
    <submittedName>
        <fullName evidence="2">Uncharacterized protein</fullName>
    </submittedName>
</protein>